<feature type="region of interest" description="Disordered" evidence="1">
    <location>
        <begin position="129"/>
        <end position="149"/>
    </location>
</feature>
<reference evidence="2" key="2">
    <citation type="submission" date="2022-01" db="EMBL/GenBank/DDBJ databases">
        <authorList>
            <person name="Yamashiro T."/>
            <person name="Shiraishi A."/>
            <person name="Satake H."/>
            <person name="Nakayama K."/>
        </authorList>
    </citation>
    <scope>NUCLEOTIDE SEQUENCE</scope>
</reference>
<evidence type="ECO:0000313" key="3">
    <source>
        <dbReference type="Proteomes" id="UP001151760"/>
    </source>
</evidence>
<name>A0ABQ4X1F5_9ASTR</name>
<organism evidence="2 3">
    <name type="scientific">Tanacetum coccineum</name>
    <dbReference type="NCBI Taxonomy" id="301880"/>
    <lineage>
        <taxon>Eukaryota</taxon>
        <taxon>Viridiplantae</taxon>
        <taxon>Streptophyta</taxon>
        <taxon>Embryophyta</taxon>
        <taxon>Tracheophyta</taxon>
        <taxon>Spermatophyta</taxon>
        <taxon>Magnoliopsida</taxon>
        <taxon>eudicotyledons</taxon>
        <taxon>Gunneridae</taxon>
        <taxon>Pentapetalae</taxon>
        <taxon>asterids</taxon>
        <taxon>campanulids</taxon>
        <taxon>Asterales</taxon>
        <taxon>Asteraceae</taxon>
        <taxon>Asteroideae</taxon>
        <taxon>Anthemideae</taxon>
        <taxon>Anthemidinae</taxon>
        <taxon>Tanacetum</taxon>
    </lineage>
</organism>
<reference evidence="2" key="1">
    <citation type="journal article" date="2022" name="Int. J. Mol. Sci.">
        <title>Draft Genome of Tanacetum Coccineum: Genomic Comparison of Closely Related Tanacetum-Family Plants.</title>
        <authorList>
            <person name="Yamashiro T."/>
            <person name="Shiraishi A."/>
            <person name="Nakayama K."/>
            <person name="Satake H."/>
        </authorList>
    </citation>
    <scope>NUCLEOTIDE SEQUENCE</scope>
</reference>
<evidence type="ECO:0000313" key="2">
    <source>
        <dbReference type="EMBL" id="GJS58735.1"/>
    </source>
</evidence>
<sequence>MTAEENSKNETEEEPEFEKITINTDYKIKTSLEEPLTDLELKPLTDNLEYVFLKEPSFLLVIISSQLSEENKNKLGVNNKIMLTVDILLVVVKESKKGQVGDAGAIVASVLPSFCQAILLTSRSPVQPHYQDNVGGKRSDSTARNGALL</sequence>
<protein>
    <submittedName>
        <fullName evidence="2">Uncharacterized protein</fullName>
    </submittedName>
</protein>
<evidence type="ECO:0000256" key="1">
    <source>
        <dbReference type="SAM" id="MobiDB-lite"/>
    </source>
</evidence>
<proteinExistence type="predicted"/>
<comment type="caution">
    <text evidence="2">The sequence shown here is derived from an EMBL/GenBank/DDBJ whole genome shotgun (WGS) entry which is preliminary data.</text>
</comment>
<dbReference type="EMBL" id="BQNB010009100">
    <property type="protein sequence ID" value="GJS58735.1"/>
    <property type="molecule type" value="Genomic_DNA"/>
</dbReference>
<accession>A0ABQ4X1F5</accession>
<keyword evidence="3" id="KW-1185">Reference proteome</keyword>
<dbReference type="Proteomes" id="UP001151760">
    <property type="component" value="Unassembled WGS sequence"/>
</dbReference>
<gene>
    <name evidence="2" type="ORF">Tco_0653519</name>
</gene>